<accession>A0A498JNB6</accession>
<evidence type="ECO:0000259" key="3">
    <source>
        <dbReference type="Pfam" id="PF14380"/>
    </source>
</evidence>
<dbReference type="AlphaFoldDB" id="A0A498JNB6"/>
<dbReference type="Proteomes" id="UP000290289">
    <property type="component" value="Chromosome 6"/>
</dbReference>
<gene>
    <name evidence="4" type="ORF">DVH24_009079</name>
</gene>
<comment type="caution">
    <text evidence="4">The sequence shown here is derived from an EMBL/GenBank/DDBJ whole genome shotgun (WGS) entry which is preliminary data.</text>
</comment>
<keyword evidence="1" id="KW-0325">Glycoprotein</keyword>
<dbReference type="InterPro" id="IPR032872">
    <property type="entry name" value="WAK_assoc_C"/>
</dbReference>
<feature type="region of interest" description="Disordered" evidence="2">
    <location>
        <begin position="1"/>
        <end position="29"/>
    </location>
</feature>
<evidence type="ECO:0000313" key="5">
    <source>
        <dbReference type="Proteomes" id="UP000290289"/>
    </source>
</evidence>
<evidence type="ECO:0000256" key="1">
    <source>
        <dbReference type="ARBA" id="ARBA00023180"/>
    </source>
</evidence>
<protein>
    <recommendedName>
        <fullName evidence="3">Wall-associated receptor kinase C-terminal domain-containing protein</fullName>
    </recommendedName>
</protein>
<evidence type="ECO:0000313" key="4">
    <source>
        <dbReference type="EMBL" id="RXH96575.1"/>
    </source>
</evidence>
<organism evidence="4 5">
    <name type="scientific">Malus domestica</name>
    <name type="common">Apple</name>
    <name type="synonym">Pyrus malus</name>
    <dbReference type="NCBI Taxonomy" id="3750"/>
    <lineage>
        <taxon>Eukaryota</taxon>
        <taxon>Viridiplantae</taxon>
        <taxon>Streptophyta</taxon>
        <taxon>Embryophyta</taxon>
        <taxon>Tracheophyta</taxon>
        <taxon>Spermatophyta</taxon>
        <taxon>Magnoliopsida</taxon>
        <taxon>eudicotyledons</taxon>
        <taxon>Gunneridae</taxon>
        <taxon>Pentapetalae</taxon>
        <taxon>rosids</taxon>
        <taxon>fabids</taxon>
        <taxon>Rosales</taxon>
        <taxon>Rosaceae</taxon>
        <taxon>Amygdaloideae</taxon>
        <taxon>Maleae</taxon>
        <taxon>Malus</taxon>
    </lineage>
</organism>
<name>A0A498JNB6_MALDO</name>
<sequence>MVQTKISHSLSMTPPPPGLPRPVPNSTSSLSSIRVPIFRMKLDLSPDNGTTYVQQVLKQGFEVEYDLELCSSCKASDGTCESNSTSNDFLCFCGGLSYIGSYPQKCPVH</sequence>
<dbReference type="Pfam" id="PF14380">
    <property type="entry name" value="WAK_assoc"/>
    <property type="match status" value="1"/>
</dbReference>
<keyword evidence="5" id="KW-1185">Reference proteome</keyword>
<feature type="compositionally biased region" description="Polar residues" evidence="2">
    <location>
        <begin position="1"/>
        <end position="12"/>
    </location>
</feature>
<proteinExistence type="predicted"/>
<feature type="compositionally biased region" description="Pro residues" evidence="2">
    <location>
        <begin position="13"/>
        <end position="23"/>
    </location>
</feature>
<dbReference type="EMBL" id="RDQH01000332">
    <property type="protein sequence ID" value="RXH96575.1"/>
    <property type="molecule type" value="Genomic_DNA"/>
</dbReference>
<feature type="domain" description="Wall-associated receptor kinase C-terminal" evidence="3">
    <location>
        <begin position="32"/>
        <end position="94"/>
    </location>
</feature>
<reference evidence="4 5" key="1">
    <citation type="submission" date="2018-10" db="EMBL/GenBank/DDBJ databases">
        <title>A high-quality apple genome assembly.</title>
        <authorList>
            <person name="Hu J."/>
        </authorList>
    </citation>
    <scope>NUCLEOTIDE SEQUENCE [LARGE SCALE GENOMIC DNA]</scope>
    <source>
        <strain evidence="5">cv. HFTH1</strain>
        <tissue evidence="4">Young leaf</tissue>
    </source>
</reference>
<evidence type="ECO:0000256" key="2">
    <source>
        <dbReference type="SAM" id="MobiDB-lite"/>
    </source>
</evidence>